<dbReference type="EMBL" id="PUHW01000090">
    <property type="protein sequence ID" value="KAG0689272.1"/>
    <property type="molecule type" value="Genomic_DNA"/>
</dbReference>
<comment type="function">
    <text evidence="7">Required for pre-mRNA splicing.</text>
</comment>
<dbReference type="AlphaFoldDB" id="A0A9P6WNE0"/>
<comment type="similarity">
    <text evidence="2 7">Belongs to the PRP38 family.</text>
</comment>
<sequence length="226" mass="26619">MKCNRSLMETHENIDKKTNSNKSIIIDRGLARSGIKIHGVNPALLIEKILREKIQDSHYWHIKVSNLEFFELLDECVNGIQLIGTYSTNSKTKVCKFIVLLFKLLQFDKIDIEIVKWIISGDHGFKYLTVLFMLYARIIWEDSILIWNTLELKLNDYRKIRIINSFGIVTISHIDEIADLLLENDKFIDMALPRISNRWVLEERMDIGERESELMDEFEDEINENE</sequence>
<dbReference type="GO" id="GO:0000398">
    <property type="term" value="P:mRNA splicing, via spliceosome"/>
    <property type="evidence" value="ECO:0007669"/>
    <property type="project" value="UniProtKB-UniRule"/>
</dbReference>
<keyword evidence="5 7" id="KW-0508">mRNA splicing</keyword>
<keyword evidence="3 7" id="KW-0507">mRNA processing</keyword>
<keyword evidence="6 7" id="KW-0539">Nucleus</keyword>
<protein>
    <recommendedName>
        <fullName evidence="7">Pre-mRNA-splicing factor 38</fullName>
    </recommendedName>
</protein>
<evidence type="ECO:0000256" key="6">
    <source>
        <dbReference type="ARBA" id="ARBA00023242"/>
    </source>
</evidence>
<dbReference type="GO" id="GO:0005681">
    <property type="term" value="C:spliceosomal complex"/>
    <property type="evidence" value="ECO:0007669"/>
    <property type="project" value="UniProtKB-KW"/>
</dbReference>
<evidence type="ECO:0000256" key="2">
    <source>
        <dbReference type="ARBA" id="ARBA00006164"/>
    </source>
</evidence>
<comment type="subcellular location">
    <subcellularLocation>
        <location evidence="1 7">Nucleus</location>
    </subcellularLocation>
</comment>
<evidence type="ECO:0000313" key="8">
    <source>
        <dbReference type="EMBL" id="KAG0689272.1"/>
    </source>
</evidence>
<evidence type="ECO:0000256" key="5">
    <source>
        <dbReference type="ARBA" id="ARBA00023187"/>
    </source>
</evidence>
<gene>
    <name evidence="8" type="ORF">C6P40_005328</name>
</gene>
<keyword evidence="4 7" id="KW-0747">Spliceosome</keyword>
<organism evidence="8 9">
    <name type="scientific">Pichia californica</name>
    <dbReference type="NCBI Taxonomy" id="460514"/>
    <lineage>
        <taxon>Eukaryota</taxon>
        <taxon>Fungi</taxon>
        <taxon>Dikarya</taxon>
        <taxon>Ascomycota</taxon>
        <taxon>Saccharomycotina</taxon>
        <taxon>Pichiomycetes</taxon>
        <taxon>Pichiales</taxon>
        <taxon>Pichiaceae</taxon>
        <taxon>Pichia</taxon>
    </lineage>
</organism>
<proteinExistence type="inferred from homology"/>
<dbReference type="Pfam" id="PF03371">
    <property type="entry name" value="PRP38"/>
    <property type="match status" value="1"/>
</dbReference>
<dbReference type="InterPro" id="IPR005037">
    <property type="entry name" value="PRP38"/>
</dbReference>
<accession>A0A9P6WNE0</accession>
<dbReference type="Proteomes" id="UP000697127">
    <property type="component" value="Unassembled WGS sequence"/>
</dbReference>
<keyword evidence="9" id="KW-1185">Reference proteome</keyword>
<name>A0A9P6WNE0_9ASCO</name>
<comment type="caution">
    <text evidence="8">The sequence shown here is derived from an EMBL/GenBank/DDBJ whole genome shotgun (WGS) entry which is preliminary data.</text>
</comment>
<evidence type="ECO:0000256" key="3">
    <source>
        <dbReference type="ARBA" id="ARBA00022664"/>
    </source>
</evidence>
<evidence type="ECO:0000313" key="9">
    <source>
        <dbReference type="Proteomes" id="UP000697127"/>
    </source>
</evidence>
<dbReference type="PANTHER" id="PTHR23142">
    <property type="entry name" value="PRE-MRNA-SPLICING FACTOR 38A-RELATED"/>
    <property type="match status" value="1"/>
</dbReference>
<reference evidence="8" key="1">
    <citation type="submission" date="2020-11" db="EMBL/GenBank/DDBJ databases">
        <title>Kefir isolates.</title>
        <authorList>
            <person name="Marcisauskas S."/>
            <person name="Kim Y."/>
            <person name="Blasche S."/>
        </authorList>
    </citation>
    <scope>NUCLEOTIDE SEQUENCE</scope>
    <source>
        <strain evidence="8">Olga-1</strain>
    </source>
</reference>
<dbReference type="OrthoDB" id="190958at2759"/>
<evidence type="ECO:0000256" key="4">
    <source>
        <dbReference type="ARBA" id="ARBA00022728"/>
    </source>
</evidence>
<evidence type="ECO:0000256" key="1">
    <source>
        <dbReference type="ARBA" id="ARBA00004123"/>
    </source>
</evidence>
<evidence type="ECO:0000256" key="7">
    <source>
        <dbReference type="RuleBase" id="RU367025"/>
    </source>
</evidence>